<keyword evidence="1 7" id="KW-0808">Transferase</keyword>
<feature type="domain" description="PII-uridylyltransferase/Glutamine-synthetase adenylyltransferase" evidence="9">
    <location>
        <begin position="359"/>
        <end position="499"/>
    </location>
</feature>
<comment type="catalytic activity">
    <reaction evidence="7">
        <text>[glutamine synthetase]-L-tyrosine + ATP = [glutamine synthetase]-O(4)-(5'-adenylyl)-L-tyrosine + diphosphate</text>
        <dbReference type="Rhea" id="RHEA:18589"/>
        <dbReference type="Rhea" id="RHEA-COMP:10660"/>
        <dbReference type="Rhea" id="RHEA-COMP:10661"/>
        <dbReference type="ChEBI" id="CHEBI:30616"/>
        <dbReference type="ChEBI" id="CHEBI:33019"/>
        <dbReference type="ChEBI" id="CHEBI:46858"/>
        <dbReference type="ChEBI" id="CHEBI:83624"/>
        <dbReference type="EC" id="2.7.7.42"/>
    </reaction>
</comment>
<accession>A0ABN2L9N9</accession>
<dbReference type="Gene3D" id="3.30.460.10">
    <property type="entry name" value="Beta Polymerase, domain 2"/>
    <property type="match status" value="2"/>
</dbReference>
<protein>
    <recommendedName>
        <fullName evidence="7">Bifunctional glutamine synthetase adenylyltransferase/adenylyl-removing enzyme</fullName>
    </recommendedName>
    <alternativeName>
        <fullName evidence="7">ATP:glutamine synthetase adenylyltransferase</fullName>
    </alternativeName>
    <alternativeName>
        <fullName evidence="7">ATase</fullName>
    </alternativeName>
    <domain>
        <recommendedName>
            <fullName evidence="7">Glutamine synthetase adenylyl-L-tyrosine phosphorylase</fullName>
            <ecNumber evidence="7">2.7.7.89</ecNumber>
        </recommendedName>
        <alternativeName>
            <fullName evidence="7">Adenylyl removase</fullName>
            <shortName evidence="7">AR</shortName>
            <shortName evidence="7">AT-N</shortName>
        </alternativeName>
    </domain>
    <domain>
        <recommendedName>
            <fullName evidence="7">Glutamine synthetase adenylyl transferase</fullName>
            <ecNumber evidence="7">2.7.7.42</ecNumber>
        </recommendedName>
        <alternativeName>
            <fullName evidence="7">Adenylyl transferase</fullName>
            <shortName evidence="7">AT</shortName>
            <shortName evidence="7">AT-C</shortName>
        </alternativeName>
    </domain>
</protein>
<evidence type="ECO:0000256" key="6">
    <source>
        <dbReference type="ARBA" id="ARBA00023268"/>
    </source>
</evidence>
<evidence type="ECO:0000259" key="9">
    <source>
        <dbReference type="Pfam" id="PF08335"/>
    </source>
</evidence>
<evidence type="ECO:0000256" key="5">
    <source>
        <dbReference type="ARBA" id="ARBA00022842"/>
    </source>
</evidence>
<evidence type="ECO:0000313" key="11">
    <source>
        <dbReference type="Proteomes" id="UP001499938"/>
    </source>
</evidence>
<keyword evidence="4 7" id="KW-0067">ATP-binding</keyword>
<evidence type="ECO:0000256" key="4">
    <source>
        <dbReference type="ARBA" id="ARBA00022840"/>
    </source>
</evidence>
<feature type="domain" description="Glutamate-ammonia ligase adenylyltransferase repeated" evidence="8">
    <location>
        <begin position="604"/>
        <end position="839"/>
    </location>
</feature>
<comment type="catalytic activity">
    <reaction evidence="7">
        <text>[glutamine synthetase]-O(4)-(5'-adenylyl)-L-tyrosine + phosphate = [glutamine synthetase]-L-tyrosine + ADP</text>
        <dbReference type="Rhea" id="RHEA:43716"/>
        <dbReference type="Rhea" id="RHEA-COMP:10660"/>
        <dbReference type="Rhea" id="RHEA-COMP:10661"/>
        <dbReference type="ChEBI" id="CHEBI:43474"/>
        <dbReference type="ChEBI" id="CHEBI:46858"/>
        <dbReference type="ChEBI" id="CHEBI:83624"/>
        <dbReference type="ChEBI" id="CHEBI:456216"/>
        <dbReference type="EC" id="2.7.7.89"/>
    </reaction>
</comment>
<keyword evidence="5 7" id="KW-0460">Magnesium</keyword>
<dbReference type="Gene3D" id="1.20.120.330">
    <property type="entry name" value="Nucleotidyltransferases domain 2"/>
    <property type="match status" value="2"/>
</dbReference>
<evidence type="ECO:0000313" key="10">
    <source>
        <dbReference type="EMBL" id="GAA1779153.1"/>
    </source>
</evidence>
<comment type="similarity">
    <text evidence="7">Belongs to the GlnE family.</text>
</comment>
<dbReference type="Gene3D" id="1.20.120.1510">
    <property type="match status" value="1"/>
</dbReference>
<sequence length="1011" mass="110091">MRERVESASAAFARLGFADPAKAQRLVTDPALAGLIDPLDADFEDGVIEALGEVADPDLALLALVRLMEALRARIGANPDDETLGKELPALIATLRGPSIGRQRLLAVLGASITLGDHLVAHPEHWRSVAESQPRTRQQRVDRLVNRVTAPPDGLSPDDALRVYYRRGLLGIAALDLIAPDPLDKLPDTAAALADLAEAALEGALVIAQNEAPQDAAACRLTVIAMGKTGGRELNYISDVDVIFVAEPTDGTSEQEAIAAASRLAMRLMTACSASTAHGTLWPVDAALRPEGKNGPLVRTIASHKAYYERWAKTWEFQALLKARVVAGDREVGAAYLEAVSPMVWEAASRDNFVDDVQAMRRRVEAHIPNAEADRQLKLGPGGLRDIEFSVQLLQLVHGRTDARIHSGTTLDALAALSEFGYVGRDDAAQLSAAYRLLRTLEHRIQLLRLRRTHLMPTSPAELRRLGRALGHRQDPANAVLAEWKTQAREVRRLHERLFYRPLLNAVARLGTDEVRLTPEAAKERLSALGFRDPAGALRHLEALTEGLSRRAAIQRHLLPVMLGWFAAEADPDGGLLAFRTVSEALDASHWYLRLLRDEPAAAEQLARTLARSRFAAQILISAPEAVQILGEPGGVVPHSRDDIERRMRIAIQHKSTPEEAVAAARQVRRVELFRIAVADLVGGLPQPEVGRALSDLTGATIQIALDVAIDQEQRRTSAPLLTDLLVVGMGRLGGNELGYASDADVLFVHSPRVGADEHQAQSQALGIVKDLQRLLSVPGPDPAIGLDADLRPEGKNGPLVRSLDSYRAYYDRWALIWEAQALVRARPVAGHADLSAAFVDLIDPIRWHGAGLSSQDLREIRRLKARMEAERLPRGADKRTHFKLGTGGLSDVEWTVQTLQMEHAHSYPSLRTTSTLPALTAAAQARLISSADAADLAEAWQFAAHARNAAMLYRGRPVESIPTDAREADGTARIMGLPPGSGQELGEDYRRIARHARTVVDRVFYDNPPA</sequence>
<dbReference type="Pfam" id="PF03710">
    <property type="entry name" value="GlnE"/>
    <property type="match status" value="2"/>
</dbReference>
<dbReference type="NCBIfam" id="NF010707">
    <property type="entry name" value="PRK14109.1"/>
    <property type="match status" value="1"/>
</dbReference>
<comment type="function">
    <text evidence="7">Involved in the regulation of glutamine synthetase GlnA, a key enzyme in the process to assimilate ammonia. When cellular nitrogen levels are high, the C-terminal adenylyl transferase (AT) inactivates GlnA by covalent transfer of an adenylyl group from ATP to specific tyrosine residue of GlnA, thus reducing its activity. Conversely, when nitrogen levels are low, the N-terminal adenylyl removase (AR) activates GlnA by removing the adenylyl group by phosphorolysis, increasing its activity. The regulatory region of GlnE binds the signal transduction protein PII (GlnB) which indicates the nitrogen status of the cell.</text>
</comment>
<dbReference type="InterPro" id="IPR043519">
    <property type="entry name" value="NT_sf"/>
</dbReference>
<evidence type="ECO:0000256" key="7">
    <source>
        <dbReference type="HAMAP-Rule" id="MF_00802"/>
    </source>
</evidence>
<dbReference type="GO" id="GO:0016779">
    <property type="term" value="F:nucleotidyltransferase activity"/>
    <property type="evidence" value="ECO:0007669"/>
    <property type="project" value="UniProtKB-KW"/>
</dbReference>
<evidence type="ECO:0000256" key="2">
    <source>
        <dbReference type="ARBA" id="ARBA00022695"/>
    </source>
</evidence>
<dbReference type="PANTHER" id="PTHR30621:SF0">
    <property type="entry name" value="BIFUNCTIONAL GLUTAMINE SYNTHETASE ADENYLYLTRANSFERASE_ADENYLYL-REMOVING ENZYME"/>
    <property type="match status" value="1"/>
</dbReference>
<feature type="region of interest" description="Adenylyl transferase" evidence="7">
    <location>
        <begin position="511"/>
        <end position="1011"/>
    </location>
</feature>
<dbReference type="HAMAP" id="MF_00802">
    <property type="entry name" value="GlnE"/>
    <property type="match status" value="1"/>
</dbReference>
<dbReference type="RefSeq" id="WP_344079612.1">
    <property type="nucleotide sequence ID" value="NZ_BAAAPO010000001.1"/>
</dbReference>
<comment type="cofactor">
    <cofactor evidence="7">
        <name>Mg(2+)</name>
        <dbReference type="ChEBI" id="CHEBI:18420"/>
    </cofactor>
</comment>
<organism evidence="10 11">
    <name type="scientific">Nostocoides veronense</name>
    <dbReference type="NCBI Taxonomy" id="330836"/>
    <lineage>
        <taxon>Bacteria</taxon>
        <taxon>Bacillati</taxon>
        <taxon>Actinomycetota</taxon>
        <taxon>Actinomycetes</taxon>
        <taxon>Micrococcales</taxon>
        <taxon>Intrasporangiaceae</taxon>
        <taxon>Nostocoides</taxon>
    </lineage>
</organism>
<gene>
    <name evidence="7" type="primary">glnE</name>
    <name evidence="10" type="ORF">GCM10009811_00710</name>
</gene>
<dbReference type="EMBL" id="BAAAPO010000001">
    <property type="protein sequence ID" value="GAA1779153.1"/>
    <property type="molecule type" value="Genomic_DNA"/>
</dbReference>
<dbReference type="SUPFAM" id="SSF81593">
    <property type="entry name" value="Nucleotidyltransferase substrate binding subunit/domain"/>
    <property type="match status" value="2"/>
</dbReference>
<dbReference type="InterPro" id="IPR005190">
    <property type="entry name" value="GlnE_rpt_dom"/>
</dbReference>
<keyword evidence="6 7" id="KW-0511">Multifunctional enzyme</keyword>
<name>A0ABN2L9N9_9MICO</name>
<feature type="domain" description="PII-uridylyltransferase/Glutamine-synthetase adenylyltransferase" evidence="9">
    <location>
        <begin position="864"/>
        <end position="1001"/>
    </location>
</feature>
<dbReference type="EC" id="2.7.7.42" evidence="7"/>
<keyword evidence="3 7" id="KW-0547">Nucleotide-binding</keyword>
<dbReference type="EC" id="2.7.7.89" evidence="7"/>
<dbReference type="CDD" id="cd05401">
    <property type="entry name" value="NT_GlnE_GlnD_like"/>
    <property type="match status" value="2"/>
</dbReference>
<evidence type="ECO:0000256" key="1">
    <source>
        <dbReference type="ARBA" id="ARBA00022679"/>
    </source>
</evidence>
<dbReference type="InterPro" id="IPR023057">
    <property type="entry name" value="GlnE"/>
</dbReference>
<dbReference type="PANTHER" id="PTHR30621">
    <property type="entry name" value="GLUTAMINE SYNTHETASE ADENYLYLTRANSFERASE"/>
    <property type="match status" value="1"/>
</dbReference>
<evidence type="ECO:0000259" key="8">
    <source>
        <dbReference type="Pfam" id="PF03710"/>
    </source>
</evidence>
<dbReference type="Proteomes" id="UP001499938">
    <property type="component" value="Unassembled WGS sequence"/>
</dbReference>
<feature type="region of interest" description="Adenylyl removase" evidence="7">
    <location>
        <begin position="1"/>
        <end position="503"/>
    </location>
</feature>
<keyword evidence="2 7" id="KW-0548">Nucleotidyltransferase</keyword>
<feature type="domain" description="Glutamate-ammonia ligase adenylyltransferase repeated" evidence="8">
    <location>
        <begin position="103"/>
        <end position="338"/>
    </location>
</feature>
<dbReference type="Pfam" id="PF08335">
    <property type="entry name" value="GlnD_UR_UTase"/>
    <property type="match status" value="2"/>
</dbReference>
<keyword evidence="11" id="KW-1185">Reference proteome</keyword>
<reference evidence="10 11" key="1">
    <citation type="journal article" date="2019" name="Int. J. Syst. Evol. Microbiol.">
        <title>The Global Catalogue of Microorganisms (GCM) 10K type strain sequencing project: providing services to taxonomists for standard genome sequencing and annotation.</title>
        <authorList>
            <consortium name="The Broad Institute Genomics Platform"/>
            <consortium name="The Broad Institute Genome Sequencing Center for Infectious Disease"/>
            <person name="Wu L."/>
            <person name="Ma J."/>
        </authorList>
    </citation>
    <scope>NUCLEOTIDE SEQUENCE [LARGE SCALE GENOMIC DNA]</scope>
    <source>
        <strain evidence="10 11">JCM 15592</strain>
    </source>
</reference>
<evidence type="ECO:0000256" key="3">
    <source>
        <dbReference type="ARBA" id="ARBA00022741"/>
    </source>
</evidence>
<dbReference type="SUPFAM" id="SSF81301">
    <property type="entry name" value="Nucleotidyltransferase"/>
    <property type="match status" value="2"/>
</dbReference>
<proteinExistence type="inferred from homology"/>
<dbReference type="InterPro" id="IPR013546">
    <property type="entry name" value="PII_UdlTrfase/GS_AdlTrfase"/>
</dbReference>
<comment type="caution">
    <text evidence="10">The sequence shown here is derived from an EMBL/GenBank/DDBJ whole genome shotgun (WGS) entry which is preliminary data.</text>
</comment>